<dbReference type="OMA" id="NIFTWHA"/>
<dbReference type="PANTHER" id="PTHR37984:SF5">
    <property type="entry name" value="PROTEIN NYNRIN-LIKE"/>
    <property type="match status" value="1"/>
</dbReference>
<evidence type="ECO:0000256" key="1">
    <source>
        <dbReference type="ARBA" id="ARBA00022679"/>
    </source>
</evidence>
<feature type="domain" description="Reverse transcriptase RNase H-like" evidence="7">
    <location>
        <begin position="162"/>
        <end position="244"/>
    </location>
</feature>
<dbReference type="FunFam" id="3.30.70.270:FF:000020">
    <property type="entry name" value="Transposon Tf2-6 polyprotein-like Protein"/>
    <property type="match status" value="1"/>
</dbReference>
<keyword evidence="4" id="KW-0255">Endonuclease</keyword>
<evidence type="ECO:0000256" key="2">
    <source>
        <dbReference type="ARBA" id="ARBA00022695"/>
    </source>
</evidence>
<keyword evidence="6" id="KW-0695">RNA-directed DNA polymerase</keyword>
<keyword evidence="3" id="KW-0540">Nuclease</keyword>
<dbReference type="PANTHER" id="PTHR37984">
    <property type="entry name" value="PROTEIN CBG26694"/>
    <property type="match status" value="1"/>
</dbReference>
<dbReference type="InterPro" id="IPR043128">
    <property type="entry name" value="Rev_trsase/Diguanyl_cyclase"/>
</dbReference>
<evidence type="ECO:0000259" key="7">
    <source>
        <dbReference type="Pfam" id="PF17917"/>
    </source>
</evidence>
<dbReference type="STRING" id="4081.A0A3Q7EZZ7"/>
<evidence type="ECO:0000256" key="3">
    <source>
        <dbReference type="ARBA" id="ARBA00022722"/>
    </source>
</evidence>
<dbReference type="Pfam" id="PF17917">
    <property type="entry name" value="RT_RNaseH"/>
    <property type="match status" value="1"/>
</dbReference>
<name>A0A3Q7EZZ7_SOLLC</name>
<keyword evidence="5" id="KW-0378">Hydrolase</keyword>
<dbReference type="EnsemblPlants" id="Solyc02g055443.1.1">
    <property type="protein sequence ID" value="Solyc02g055443.1.1"/>
    <property type="gene ID" value="Solyc02g055443.1"/>
</dbReference>
<reference evidence="8" key="2">
    <citation type="submission" date="2019-01" db="UniProtKB">
        <authorList>
            <consortium name="EnsemblPlants"/>
        </authorList>
    </citation>
    <scope>IDENTIFICATION</scope>
    <source>
        <strain evidence="8">cv. Heinz 1706</strain>
    </source>
</reference>
<proteinExistence type="predicted"/>
<dbReference type="GO" id="GO:0003964">
    <property type="term" value="F:RNA-directed DNA polymerase activity"/>
    <property type="evidence" value="ECO:0007669"/>
    <property type="project" value="UniProtKB-KW"/>
</dbReference>
<dbReference type="AlphaFoldDB" id="A0A3Q7EZZ7"/>
<evidence type="ECO:0000256" key="4">
    <source>
        <dbReference type="ARBA" id="ARBA00022759"/>
    </source>
</evidence>
<protein>
    <recommendedName>
        <fullName evidence="7">Reverse transcriptase RNase H-like domain-containing protein</fullName>
    </recommendedName>
</protein>
<dbReference type="Gene3D" id="3.30.70.270">
    <property type="match status" value="1"/>
</dbReference>
<evidence type="ECO:0000256" key="5">
    <source>
        <dbReference type="ARBA" id="ARBA00022801"/>
    </source>
</evidence>
<dbReference type="InterPro" id="IPR050951">
    <property type="entry name" value="Retrovirus_Pol_polyprotein"/>
</dbReference>
<dbReference type="SUPFAM" id="SSF56672">
    <property type="entry name" value="DNA/RNA polymerases"/>
    <property type="match status" value="2"/>
</dbReference>
<evidence type="ECO:0000256" key="6">
    <source>
        <dbReference type="ARBA" id="ARBA00022918"/>
    </source>
</evidence>
<sequence>MVSDVPSNAIQTLLHEFQFLFLEPTSLPPFRAHSHSIPLLPNSKPPNIEPYRYPYGQYIEIENQVAALLKYGFHRPRSSPYASLKKKSAVLEWPVPKNVKELRVFLGLTGYYRRFVKNYGIITCPLTELVKKNIFTWHATKEHVFKNLKKIFTLVPVPRLLDFTQQFTVHCDTSSDDVETILLQHYHQVAYLGKGFSFFSCIKSTYACELPALVLALQKWKNYLLGRRFAVTTDHCSLKYLLHKR</sequence>
<keyword evidence="9" id="KW-1185">Reference proteome</keyword>
<organism evidence="8">
    <name type="scientific">Solanum lycopersicum</name>
    <name type="common">Tomato</name>
    <name type="synonym">Lycopersicon esculentum</name>
    <dbReference type="NCBI Taxonomy" id="4081"/>
    <lineage>
        <taxon>Eukaryota</taxon>
        <taxon>Viridiplantae</taxon>
        <taxon>Streptophyta</taxon>
        <taxon>Embryophyta</taxon>
        <taxon>Tracheophyta</taxon>
        <taxon>Spermatophyta</taxon>
        <taxon>Magnoliopsida</taxon>
        <taxon>eudicotyledons</taxon>
        <taxon>Gunneridae</taxon>
        <taxon>Pentapetalae</taxon>
        <taxon>asterids</taxon>
        <taxon>lamiids</taxon>
        <taxon>Solanales</taxon>
        <taxon>Solanaceae</taxon>
        <taxon>Solanoideae</taxon>
        <taxon>Solaneae</taxon>
        <taxon>Solanum</taxon>
        <taxon>Solanum subgen. Lycopersicon</taxon>
    </lineage>
</organism>
<dbReference type="InterPro" id="IPR041373">
    <property type="entry name" value="RT_RNaseH"/>
</dbReference>
<accession>A0A3Q7EZZ7</accession>
<dbReference type="Proteomes" id="UP000004994">
    <property type="component" value="Chromosome 2"/>
</dbReference>
<keyword evidence="1" id="KW-0808">Transferase</keyword>
<keyword evidence="2" id="KW-0548">Nucleotidyltransferase</keyword>
<dbReference type="GO" id="GO:0004519">
    <property type="term" value="F:endonuclease activity"/>
    <property type="evidence" value="ECO:0007669"/>
    <property type="project" value="UniProtKB-KW"/>
</dbReference>
<evidence type="ECO:0000313" key="9">
    <source>
        <dbReference type="Proteomes" id="UP000004994"/>
    </source>
</evidence>
<evidence type="ECO:0000313" key="8">
    <source>
        <dbReference type="EnsemblPlants" id="Solyc02g055443.1.1"/>
    </source>
</evidence>
<dbReference type="InterPro" id="IPR043502">
    <property type="entry name" value="DNA/RNA_pol_sf"/>
</dbReference>
<dbReference type="GO" id="GO:0016787">
    <property type="term" value="F:hydrolase activity"/>
    <property type="evidence" value="ECO:0007669"/>
    <property type="project" value="UniProtKB-KW"/>
</dbReference>
<dbReference type="Gramene" id="Solyc02g055443.1.1">
    <property type="protein sequence ID" value="Solyc02g055443.1.1"/>
    <property type="gene ID" value="Solyc02g055443.1"/>
</dbReference>
<reference evidence="8" key="1">
    <citation type="journal article" date="2012" name="Nature">
        <title>The tomato genome sequence provides insights into fleshy fruit evolution.</title>
        <authorList>
            <consortium name="Tomato Genome Consortium"/>
        </authorList>
    </citation>
    <scope>NUCLEOTIDE SEQUENCE [LARGE SCALE GENOMIC DNA]</scope>
    <source>
        <strain evidence="8">cv. Heinz 1706</strain>
    </source>
</reference>
<dbReference type="InParanoid" id="A0A3Q7EZZ7"/>